<proteinExistence type="predicted"/>
<reference evidence="1" key="1">
    <citation type="journal article" date="2019" name="bioRxiv">
        <title>The Genome of the Zebra Mussel, Dreissena polymorpha: A Resource for Invasive Species Research.</title>
        <authorList>
            <person name="McCartney M.A."/>
            <person name="Auch B."/>
            <person name="Kono T."/>
            <person name="Mallez S."/>
            <person name="Zhang Y."/>
            <person name="Obille A."/>
            <person name="Becker A."/>
            <person name="Abrahante J.E."/>
            <person name="Garbe J."/>
            <person name="Badalamenti J.P."/>
            <person name="Herman A."/>
            <person name="Mangelson H."/>
            <person name="Liachko I."/>
            <person name="Sullivan S."/>
            <person name="Sone E.D."/>
            <person name="Koren S."/>
            <person name="Silverstein K.A.T."/>
            <person name="Beckman K.B."/>
            <person name="Gohl D.M."/>
        </authorList>
    </citation>
    <scope>NUCLEOTIDE SEQUENCE</scope>
    <source>
        <strain evidence="1">Duluth1</strain>
        <tissue evidence="1">Whole animal</tissue>
    </source>
</reference>
<organism evidence="1 2">
    <name type="scientific">Dreissena polymorpha</name>
    <name type="common">Zebra mussel</name>
    <name type="synonym">Mytilus polymorpha</name>
    <dbReference type="NCBI Taxonomy" id="45954"/>
    <lineage>
        <taxon>Eukaryota</taxon>
        <taxon>Metazoa</taxon>
        <taxon>Spiralia</taxon>
        <taxon>Lophotrochozoa</taxon>
        <taxon>Mollusca</taxon>
        <taxon>Bivalvia</taxon>
        <taxon>Autobranchia</taxon>
        <taxon>Heteroconchia</taxon>
        <taxon>Euheterodonta</taxon>
        <taxon>Imparidentia</taxon>
        <taxon>Neoheterodontei</taxon>
        <taxon>Myida</taxon>
        <taxon>Dreissenoidea</taxon>
        <taxon>Dreissenidae</taxon>
        <taxon>Dreissena</taxon>
    </lineage>
</organism>
<reference evidence="1" key="2">
    <citation type="submission" date="2020-11" db="EMBL/GenBank/DDBJ databases">
        <authorList>
            <person name="McCartney M.A."/>
            <person name="Auch B."/>
            <person name="Kono T."/>
            <person name="Mallez S."/>
            <person name="Becker A."/>
            <person name="Gohl D.M."/>
            <person name="Silverstein K.A.T."/>
            <person name="Koren S."/>
            <person name="Bechman K.B."/>
            <person name="Herman A."/>
            <person name="Abrahante J.E."/>
            <person name="Garbe J."/>
        </authorList>
    </citation>
    <scope>NUCLEOTIDE SEQUENCE</scope>
    <source>
        <strain evidence="1">Duluth1</strain>
        <tissue evidence="1">Whole animal</tissue>
    </source>
</reference>
<accession>A0A9D4H251</accession>
<dbReference type="AlphaFoldDB" id="A0A9D4H251"/>
<gene>
    <name evidence="1" type="ORF">DPMN_129158</name>
</gene>
<name>A0A9D4H251_DREPO</name>
<dbReference type="EMBL" id="JAIWYP010000005">
    <property type="protein sequence ID" value="KAH3827228.1"/>
    <property type="molecule type" value="Genomic_DNA"/>
</dbReference>
<evidence type="ECO:0000313" key="2">
    <source>
        <dbReference type="Proteomes" id="UP000828390"/>
    </source>
</evidence>
<keyword evidence="2" id="KW-1185">Reference proteome</keyword>
<dbReference type="Proteomes" id="UP000828390">
    <property type="component" value="Unassembled WGS sequence"/>
</dbReference>
<sequence length="51" mass="5962">MWTLSSRVMESHCSTEPRLYQSQVFRLPYLYNSLRACGRGQTRQSGEVTHL</sequence>
<protein>
    <submittedName>
        <fullName evidence="1">Uncharacterized protein</fullName>
    </submittedName>
</protein>
<comment type="caution">
    <text evidence="1">The sequence shown here is derived from an EMBL/GenBank/DDBJ whole genome shotgun (WGS) entry which is preliminary data.</text>
</comment>
<evidence type="ECO:0000313" key="1">
    <source>
        <dbReference type="EMBL" id="KAH3827228.1"/>
    </source>
</evidence>